<evidence type="ECO:0000256" key="1">
    <source>
        <dbReference type="ARBA" id="ARBA00004141"/>
    </source>
</evidence>
<feature type="transmembrane region" description="Helical" evidence="6">
    <location>
        <begin position="69"/>
        <end position="86"/>
    </location>
</feature>
<feature type="transmembrane region" description="Helical" evidence="6">
    <location>
        <begin position="45"/>
        <end position="63"/>
    </location>
</feature>
<evidence type="ECO:0000313" key="8">
    <source>
        <dbReference type="Proteomes" id="UP001208689"/>
    </source>
</evidence>
<dbReference type="InterPro" id="IPR001626">
    <property type="entry name" value="ABC_TroCD"/>
</dbReference>
<dbReference type="PANTHER" id="PTHR30477:SF0">
    <property type="entry name" value="METAL TRANSPORT SYSTEM MEMBRANE PROTEIN TM_0125-RELATED"/>
    <property type="match status" value="1"/>
</dbReference>
<accession>A0ABY6HWA1</accession>
<dbReference type="Proteomes" id="UP001208689">
    <property type="component" value="Chromosome"/>
</dbReference>
<evidence type="ECO:0000256" key="4">
    <source>
        <dbReference type="ARBA" id="ARBA00022989"/>
    </source>
</evidence>
<feature type="transmembrane region" description="Helical" evidence="6">
    <location>
        <begin position="140"/>
        <end position="157"/>
    </location>
</feature>
<keyword evidence="5 6" id="KW-0472">Membrane</keyword>
<evidence type="ECO:0000256" key="2">
    <source>
        <dbReference type="ARBA" id="ARBA00008034"/>
    </source>
</evidence>
<feature type="transmembrane region" description="Helical" evidence="6">
    <location>
        <begin position="254"/>
        <end position="271"/>
    </location>
</feature>
<comment type="subcellular location">
    <subcellularLocation>
        <location evidence="1">Membrane</location>
        <topology evidence="1">Multi-pass membrane protein</topology>
    </subcellularLocation>
</comment>
<dbReference type="EMBL" id="CP104013">
    <property type="protein sequence ID" value="UYP47792.1"/>
    <property type="molecule type" value="Genomic_DNA"/>
</dbReference>
<evidence type="ECO:0000256" key="6">
    <source>
        <dbReference type="SAM" id="Phobius"/>
    </source>
</evidence>
<reference evidence="7" key="1">
    <citation type="submission" date="2022-09" db="EMBL/GenBank/DDBJ databases">
        <title>Actin cytoskeleton and complex cell architecture in an #Asgard archaeon.</title>
        <authorList>
            <person name="Ponce Toledo R.I."/>
            <person name="Schleper C."/>
            <person name="Rodrigues Oliveira T."/>
            <person name="Wollweber F."/>
            <person name="Xu J."/>
            <person name="Rittmann S."/>
            <person name="Klingl A."/>
            <person name="Pilhofer M."/>
        </authorList>
    </citation>
    <scope>NUCLEOTIDE SEQUENCE</scope>
    <source>
        <strain evidence="7">B-35</strain>
    </source>
</reference>
<dbReference type="Pfam" id="PF00950">
    <property type="entry name" value="ABC-3"/>
    <property type="match status" value="1"/>
</dbReference>
<feature type="transmembrane region" description="Helical" evidence="6">
    <location>
        <begin position="178"/>
        <end position="197"/>
    </location>
</feature>
<evidence type="ECO:0000313" key="7">
    <source>
        <dbReference type="EMBL" id="UYP47792.1"/>
    </source>
</evidence>
<feature type="transmembrane region" description="Helical" evidence="6">
    <location>
        <begin position="227"/>
        <end position="248"/>
    </location>
</feature>
<evidence type="ECO:0008006" key="9">
    <source>
        <dbReference type="Google" id="ProtNLM"/>
    </source>
</evidence>
<proteinExistence type="inferred from homology"/>
<feature type="transmembrane region" description="Helical" evidence="6">
    <location>
        <begin position="20"/>
        <end position="40"/>
    </location>
</feature>
<name>A0ABY6HWA1_9ARCH</name>
<dbReference type="InterPro" id="IPR037294">
    <property type="entry name" value="ABC_BtuC-like"/>
</dbReference>
<sequence length="338" mass="36975">MLLETLGFFESLKYQYLQFALLSTILVGVICGIIGVFVVLKGMSFLGAGIAHSCFAGGALAILLGTNPFITIFLFGESAAMIIGFVNDRDPSGKNDTAVGIMFSFTMALAILFIGLMESYSTNVQSLLFGNALTVPKESMWQLIILGGIILVIFFALKKEFFFIIFDEEMAKVSGIPVRLLNYIFIGIIAGIVTVSIQAIGAILVFAMIVTPGAAAHALTYNVNKMLGLASLFGAISSSLGLILSFYFDLPTGSTIVMVITFIYILCFTFSPKRKAYQPITQQDQLDHQKYCKFCVDDEFRCPYCEDESEILIVDSSGKSHTHSKSLNSSHNHSHQKF</sequence>
<evidence type="ECO:0000256" key="5">
    <source>
        <dbReference type="ARBA" id="ARBA00023136"/>
    </source>
</evidence>
<keyword evidence="4 6" id="KW-1133">Transmembrane helix</keyword>
<gene>
    <name evidence="7" type="ORF">NEF87_004077</name>
</gene>
<comment type="similarity">
    <text evidence="2">Belongs to the ABC-3 integral membrane protein family.</text>
</comment>
<keyword evidence="3 6" id="KW-0812">Transmembrane</keyword>
<feature type="transmembrane region" description="Helical" evidence="6">
    <location>
        <begin position="203"/>
        <end position="220"/>
    </location>
</feature>
<protein>
    <recommendedName>
        <fullName evidence="9">Metal ABC transporter permease</fullName>
    </recommendedName>
</protein>
<keyword evidence="8" id="KW-1185">Reference proteome</keyword>
<dbReference type="SUPFAM" id="SSF81345">
    <property type="entry name" value="ABC transporter involved in vitamin B12 uptake, BtuC"/>
    <property type="match status" value="1"/>
</dbReference>
<dbReference type="Gene3D" id="1.10.3470.10">
    <property type="entry name" value="ABC transporter involved in vitamin B12 uptake, BtuC"/>
    <property type="match status" value="1"/>
</dbReference>
<dbReference type="CDD" id="cd06550">
    <property type="entry name" value="TM_ABC_iron-siderophores_like"/>
    <property type="match status" value="1"/>
</dbReference>
<dbReference type="PANTHER" id="PTHR30477">
    <property type="entry name" value="ABC-TRANSPORTER METAL-BINDING PROTEIN"/>
    <property type="match status" value="1"/>
</dbReference>
<evidence type="ECO:0000256" key="3">
    <source>
        <dbReference type="ARBA" id="ARBA00022692"/>
    </source>
</evidence>
<organism evidence="7 8">
    <name type="scientific">Candidatus Lokiarchaeum ossiferum</name>
    <dbReference type="NCBI Taxonomy" id="2951803"/>
    <lineage>
        <taxon>Archaea</taxon>
        <taxon>Promethearchaeati</taxon>
        <taxon>Promethearchaeota</taxon>
        <taxon>Promethearchaeia</taxon>
        <taxon>Promethearchaeales</taxon>
        <taxon>Promethearchaeaceae</taxon>
        <taxon>Candidatus Lokiarchaeum</taxon>
    </lineage>
</organism>
<feature type="transmembrane region" description="Helical" evidence="6">
    <location>
        <begin position="98"/>
        <end position="120"/>
    </location>
</feature>